<dbReference type="InterPro" id="IPR032095">
    <property type="entry name" value="Sacchrp_dh-like_C"/>
</dbReference>
<dbReference type="Pfam" id="PF16653">
    <property type="entry name" value="Sacchrp_dh_C"/>
    <property type="match status" value="1"/>
</dbReference>
<reference evidence="4" key="1">
    <citation type="submission" date="2023-10" db="EMBL/GenBank/DDBJ databases">
        <authorList>
            <person name="Domelevo Entfellner J.-B."/>
        </authorList>
    </citation>
    <scope>NUCLEOTIDE SEQUENCE</scope>
</reference>
<evidence type="ECO:0000313" key="5">
    <source>
        <dbReference type="Proteomes" id="UP001189624"/>
    </source>
</evidence>
<keyword evidence="5" id="KW-1185">Reference proteome</keyword>
<dbReference type="Gene3D" id="1.10.1870.10">
    <property type="entry name" value="Domain 3, Saccharopine reductase"/>
    <property type="match status" value="1"/>
</dbReference>
<dbReference type="InterPro" id="IPR051168">
    <property type="entry name" value="AASS"/>
</dbReference>
<dbReference type="Proteomes" id="UP001189624">
    <property type="component" value="Chromosome 3"/>
</dbReference>
<dbReference type="GO" id="GO:0004753">
    <property type="term" value="F:saccharopine dehydrogenase activity"/>
    <property type="evidence" value="ECO:0007669"/>
    <property type="project" value="TreeGrafter"/>
</dbReference>
<dbReference type="PANTHER" id="PTHR11133:SF22">
    <property type="entry name" value="ALPHA-AMINOADIPIC SEMIALDEHYDE SYNTHASE, MITOCHONDRIAL"/>
    <property type="match status" value="1"/>
</dbReference>
<keyword evidence="2" id="KW-0472">Membrane</keyword>
<evidence type="ECO:0000256" key="2">
    <source>
        <dbReference type="SAM" id="Phobius"/>
    </source>
</evidence>
<dbReference type="EMBL" id="OY731400">
    <property type="protein sequence ID" value="CAJ1940611.1"/>
    <property type="molecule type" value="Genomic_DNA"/>
</dbReference>
<accession>A0AA86VFY5</accession>
<protein>
    <recommendedName>
        <fullName evidence="3">Saccharopine dehydrogenase-like C-terminal domain-containing protein</fullName>
    </recommendedName>
</protein>
<feature type="transmembrane region" description="Helical" evidence="2">
    <location>
        <begin position="151"/>
        <end position="169"/>
    </location>
</feature>
<dbReference type="Gramene" id="rna-AYBTSS11_LOCUS9804">
    <property type="protein sequence ID" value="CAJ1940611.1"/>
    <property type="gene ID" value="gene-AYBTSS11_LOCUS9804"/>
</dbReference>
<dbReference type="SUPFAM" id="SSF55347">
    <property type="entry name" value="Glyceraldehyde-3-phosphate dehydrogenase-like, C-terminal domain"/>
    <property type="match status" value="1"/>
</dbReference>
<dbReference type="GO" id="GO:0019878">
    <property type="term" value="P:lysine biosynthetic process via aminoadipic acid"/>
    <property type="evidence" value="ECO:0007669"/>
    <property type="project" value="TreeGrafter"/>
</dbReference>
<dbReference type="AlphaFoldDB" id="A0AA86VFY5"/>
<proteinExistence type="predicted"/>
<evidence type="ECO:0000259" key="3">
    <source>
        <dbReference type="Pfam" id="PF16653"/>
    </source>
</evidence>
<dbReference type="PANTHER" id="PTHR11133">
    <property type="entry name" value="SACCHAROPINE DEHYDROGENASE"/>
    <property type="match status" value="1"/>
</dbReference>
<keyword evidence="2" id="KW-0812">Transmembrane</keyword>
<keyword evidence="1" id="KW-0560">Oxidoreductase</keyword>
<evidence type="ECO:0000256" key="1">
    <source>
        <dbReference type="ARBA" id="ARBA00023002"/>
    </source>
</evidence>
<dbReference type="GO" id="GO:0005737">
    <property type="term" value="C:cytoplasm"/>
    <property type="evidence" value="ECO:0007669"/>
    <property type="project" value="TreeGrafter"/>
</dbReference>
<name>A0AA86VFY5_9FABA</name>
<evidence type="ECO:0000313" key="4">
    <source>
        <dbReference type="EMBL" id="CAJ1940611.1"/>
    </source>
</evidence>
<organism evidence="4 5">
    <name type="scientific">Sphenostylis stenocarpa</name>
    <dbReference type="NCBI Taxonomy" id="92480"/>
    <lineage>
        <taxon>Eukaryota</taxon>
        <taxon>Viridiplantae</taxon>
        <taxon>Streptophyta</taxon>
        <taxon>Embryophyta</taxon>
        <taxon>Tracheophyta</taxon>
        <taxon>Spermatophyta</taxon>
        <taxon>Magnoliopsida</taxon>
        <taxon>eudicotyledons</taxon>
        <taxon>Gunneridae</taxon>
        <taxon>Pentapetalae</taxon>
        <taxon>rosids</taxon>
        <taxon>fabids</taxon>
        <taxon>Fabales</taxon>
        <taxon>Fabaceae</taxon>
        <taxon>Papilionoideae</taxon>
        <taxon>50 kb inversion clade</taxon>
        <taxon>NPAAA clade</taxon>
        <taxon>indigoferoid/millettioid clade</taxon>
        <taxon>Phaseoleae</taxon>
        <taxon>Sphenostylis</taxon>
    </lineage>
</organism>
<dbReference type="Gene3D" id="3.40.50.720">
    <property type="entry name" value="NAD(P)-binding Rossmann-like Domain"/>
    <property type="match status" value="1"/>
</dbReference>
<sequence length="205" mass="23078">MGTLSRIGLFNNEAHSLLTDEQRPTFRKFLFELLKVASEDQDASLIGENDITERILTQGHCKEERTARKTAKTIIFLGLLEQTEIPASCKSSFDVVRFRMEERLSYSSTEKDMVLLHHEVEIEYPDTQNTEKHRATLLEFGRTVNGNTTTAMALTVGIPAAVGALLLLTNKIQTRGVLRPIEPEVYTPALDIIEAYGIKLIEKTE</sequence>
<feature type="domain" description="Saccharopine dehydrogenase-like C-terminal" evidence="3">
    <location>
        <begin position="2"/>
        <end position="198"/>
    </location>
</feature>
<gene>
    <name evidence="4" type="ORF">AYBTSS11_LOCUS9804</name>
</gene>
<keyword evidence="2" id="KW-1133">Transmembrane helix</keyword>